<dbReference type="KEGG" id="ach:Achl_4304"/>
<keyword evidence="3" id="KW-1185">Reference proteome</keyword>
<dbReference type="Pfam" id="PF14243">
    <property type="entry name" value="R2K_3"/>
    <property type="match status" value="1"/>
</dbReference>
<sequence>MSFASAPVNYVDRYRVFIADGELSASTRIATSTRPGKRDDAYEGTDEDRTAAAMHFAQVVLDGTVWHRPPGFSIDVGLTMEGSWQLISAGPSWAAAYHLANPSGVVASILSGQAPDYNHWKWVPDQLFQSSIFRAWRAAV</sequence>
<dbReference type="EMBL" id="CP001342">
    <property type="protein sequence ID" value="ACL42255.1"/>
    <property type="molecule type" value="Genomic_DNA"/>
</dbReference>
<keyword evidence="2" id="KW-0614">Plasmid</keyword>
<evidence type="ECO:0000313" key="3">
    <source>
        <dbReference type="Proteomes" id="UP000002505"/>
    </source>
</evidence>
<proteinExistence type="predicted"/>
<protein>
    <recommendedName>
        <fullName evidence="1">ATP-grasp domain-containing protein</fullName>
    </recommendedName>
</protein>
<reference evidence="2" key="1">
    <citation type="submission" date="2009-01" db="EMBL/GenBank/DDBJ databases">
        <title>Complete sequence of plasmid1 of Arthrobacter chlorophenolicus A6.</title>
        <authorList>
            <consortium name="US DOE Joint Genome Institute"/>
            <person name="Lucas S."/>
            <person name="Copeland A."/>
            <person name="Lapidus A."/>
            <person name="Glavina del Rio T."/>
            <person name="Tice H."/>
            <person name="Bruce D."/>
            <person name="Goodwin L."/>
            <person name="Pitluck S."/>
            <person name="Goltsman E."/>
            <person name="Clum A."/>
            <person name="Larimer F."/>
            <person name="Land M."/>
            <person name="Hauser L."/>
            <person name="Kyrpides N."/>
            <person name="Mikhailova N."/>
            <person name="Jansson J."/>
            <person name="Richardson P."/>
        </authorList>
    </citation>
    <scope>NUCLEOTIDE SEQUENCE [LARGE SCALE GENOMIC DNA]</scope>
    <source>
        <strain evidence="2">A6</strain>
        <plasmid evidence="2">pACHL01</plasmid>
    </source>
</reference>
<dbReference type="HOGENOM" id="CLU_1830985_0_0_11"/>
<accession>B8HIK8</accession>
<dbReference type="Proteomes" id="UP000002505">
    <property type="component" value="Plasmid pACHL01"/>
</dbReference>
<evidence type="ECO:0000313" key="2">
    <source>
        <dbReference type="EMBL" id="ACL42255.1"/>
    </source>
</evidence>
<dbReference type="RefSeq" id="WP_012623272.1">
    <property type="nucleotide sequence ID" value="NC_011879.1"/>
</dbReference>
<dbReference type="AlphaFoldDB" id="B8HIK8"/>
<geneLocation type="plasmid" evidence="2 3">
    <name>pACHL01</name>
</geneLocation>
<name>B8HIK8_PSECP</name>
<dbReference type="InterPro" id="IPR025643">
    <property type="entry name" value="R2K_3"/>
</dbReference>
<evidence type="ECO:0000259" key="1">
    <source>
        <dbReference type="Pfam" id="PF14243"/>
    </source>
</evidence>
<feature type="domain" description="ATP-grasp" evidence="1">
    <location>
        <begin position="3"/>
        <end position="106"/>
    </location>
</feature>
<gene>
    <name evidence="2" type="ordered locus">Achl_4304</name>
</gene>
<organism evidence="2 3">
    <name type="scientific">Pseudarthrobacter chlorophenolicus (strain ATCC 700700 / DSM 12829 / CIP 107037 / JCM 12360 / KCTC 9906 / NCIMB 13794 / A6)</name>
    <name type="common">Arthrobacter chlorophenolicus</name>
    <dbReference type="NCBI Taxonomy" id="452863"/>
    <lineage>
        <taxon>Bacteria</taxon>
        <taxon>Bacillati</taxon>
        <taxon>Actinomycetota</taxon>
        <taxon>Actinomycetes</taxon>
        <taxon>Micrococcales</taxon>
        <taxon>Micrococcaceae</taxon>
        <taxon>Pseudarthrobacter</taxon>
    </lineage>
</organism>